<keyword evidence="2" id="KW-1185">Reference proteome</keyword>
<name>A0A1V0E7A0_9CAUD</name>
<dbReference type="KEGG" id="vg:55632730"/>
<protein>
    <submittedName>
        <fullName evidence="1">Uncharacterized protein</fullName>
    </submittedName>
</protein>
<evidence type="ECO:0000313" key="1">
    <source>
        <dbReference type="EMBL" id="ARB12741.1"/>
    </source>
</evidence>
<accession>A0A1V0E7A0</accession>
<dbReference type="GeneID" id="55632730"/>
<organism evidence="1 2">
    <name type="scientific">Klebsiella phage vB_KpnM_BIS47</name>
    <dbReference type="NCBI Taxonomy" id="1907784"/>
    <lineage>
        <taxon>Viruses</taxon>
        <taxon>Duplodnaviria</taxon>
        <taxon>Heunggongvirae</taxon>
        <taxon>Uroviricota</taxon>
        <taxon>Caudoviricetes</taxon>
        <taxon>Vequintavirinae</taxon>
        <taxon>Mydovirus</taxon>
        <taxon>Mydovirus BIS47</taxon>
    </lineage>
</organism>
<evidence type="ECO:0000313" key="2">
    <source>
        <dbReference type="Proteomes" id="UP000221691"/>
    </source>
</evidence>
<dbReference type="Proteomes" id="UP000221691">
    <property type="component" value="Segment"/>
</dbReference>
<proteinExistence type="predicted"/>
<dbReference type="RefSeq" id="YP_009832744.1">
    <property type="nucleotide sequence ID" value="NC_048656.1"/>
</dbReference>
<sequence length="62" mass="7182">MALIVATTRSVEKRPGHSFTECDTLIFEDEEQGKKFVKENKQFVYHVQKARIIKNGETRAEV</sequence>
<gene>
    <name evidence="1" type="ORF">BIS47_237</name>
</gene>
<reference evidence="1 2" key="1">
    <citation type="submission" date="2017-02" db="EMBL/GenBank/DDBJ databases">
        <title>Genome sequencing and assembly of Klebsiella pneumoniae phages.</title>
        <authorList>
            <person name="Labudda L."/>
            <person name="Strapagiel D."/>
            <person name="Karczewska-Golec J."/>
            <person name="Golec P."/>
        </authorList>
    </citation>
    <scope>NUCLEOTIDE SEQUENCE [LARGE SCALE GENOMIC DNA]</scope>
</reference>
<dbReference type="EMBL" id="KY652726">
    <property type="protein sequence ID" value="ARB12741.1"/>
    <property type="molecule type" value="Genomic_DNA"/>
</dbReference>